<organism evidence="2">
    <name type="scientific">Rhodosorus marinus</name>
    <dbReference type="NCBI Taxonomy" id="101924"/>
    <lineage>
        <taxon>Eukaryota</taxon>
        <taxon>Rhodophyta</taxon>
        <taxon>Stylonematophyceae</taxon>
        <taxon>Stylonematales</taxon>
        <taxon>Stylonemataceae</taxon>
        <taxon>Rhodosorus</taxon>
    </lineage>
</organism>
<accession>A0A7S3E8X3</accession>
<dbReference type="EMBL" id="HBHW01009264">
    <property type="protein sequence ID" value="CAE0039020.1"/>
    <property type="molecule type" value="Transcribed_RNA"/>
</dbReference>
<sequence>MPRLSKRLPSLEANSDEARASKRRLKKQKMREAKKKRAPAETSAEKVEAETSKTATFEAALEQSKNLPDAERQAVQRIIRNRLSAELSRQRWKARITALETEIETLRTLRSNLTDVRSVVKIFWRVKVDSLVPVHEQVTTYRNRCISCFAGRAGAYSDERDLRDFMYAIYIIN</sequence>
<dbReference type="SUPFAM" id="SSF57959">
    <property type="entry name" value="Leucine zipper domain"/>
    <property type="match status" value="1"/>
</dbReference>
<protein>
    <recommendedName>
        <fullName evidence="3">BZIP domain-containing protein</fullName>
    </recommendedName>
</protein>
<reference evidence="2" key="1">
    <citation type="submission" date="2021-01" db="EMBL/GenBank/DDBJ databases">
        <authorList>
            <person name="Corre E."/>
            <person name="Pelletier E."/>
            <person name="Niang G."/>
            <person name="Scheremetjew M."/>
            <person name="Finn R."/>
            <person name="Kale V."/>
            <person name="Holt S."/>
            <person name="Cochrane G."/>
            <person name="Meng A."/>
            <person name="Brown T."/>
            <person name="Cohen L."/>
        </authorList>
    </citation>
    <scope>NUCLEOTIDE SEQUENCE</scope>
    <source>
        <strain evidence="2">CCMP 769</strain>
    </source>
</reference>
<feature type="region of interest" description="Disordered" evidence="1">
    <location>
        <begin position="1"/>
        <end position="53"/>
    </location>
</feature>
<dbReference type="Gene3D" id="1.20.5.170">
    <property type="match status" value="1"/>
</dbReference>
<name>A0A7S3E8X3_9RHOD</name>
<proteinExistence type="predicted"/>
<evidence type="ECO:0000313" key="2">
    <source>
        <dbReference type="EMBL" id="CAE0039020.1"/>
    </source>
</evidence>
<dbReference type="InterPro" id="IPR046347">
    <property type="entry name" value="bZIP_sf"/>
</dbReference>
<dbReference type="AlphaFoldDB" id="A0A7S3E8X3"/>
<dbReference type="GO" id="GO:0003700">
    <property type="term" value="F:DNA-binding transcription factor activity"/>
    <property type="evidence" value="ECO:0007669"/>
    <property type="project" value="InterPro"/>
</dbReference>
<feature type="compositionally biased region" description="Basic residues" evidence="1">
    <location>
        <begin position="21"/>
        <end position="37"/>
    </location>
</feature>
<gene>
    <name evidence="2" type="ORF">RMAR00112_LOCUS6979</name>
</gene>
<evidence type="ECO:0008006" key="3">
    <source>
        <dbReference type="Google" id="ProtNLM"/>
    </source>
</evidence>
<evidence type="ECO:0000256" key="1">
    <source>
        <dbReference type="SAM" id="MobiDB-lite"/>
    </source>
</evidence>